<organism evidence="1 2">
    <name type="scientific">Niallia circulans</name>
    <name type="common">Bacillus circulans</name>
    <dbReference type="NCBI Taxonomy" id="1397"/>
    <lineage>
        <taxon>Bacteria</taxon>
        <taxon>Bacillati</taxon>
        <taxon>Bacillota</taxon>
        <taxon>Bacilli</taxon>
        <taxon>Bacillales</taxon>
        <taxon>Bacillaceae</taxon>
        <taxon>Niallia</taxon>
    </lineage>
</organism>
<name>A0A553SRC3_NIACI</name>
<dbReference type="Pfam" id="PF10903">
    <property type="entry name" value="DUF2691"/>
    <property type="match status" value="1"/>
</dbReference>
<protein>
    <submittedName>
        <fullName evidence="1">DUF2691 family protein</fullName>
    </submittedName>
</protein>
<dbReference type="Proteomes" id="UP000319837">
    <property type="component" value="Unassembled WGS sequence"/>
</dbReference>
<gene>
    <name evidence="1" type="ORF">CEQ21_00820</name>
</gene>
<reference evidence="2" key="1">
    <citation type="submission" date="2018-10" db="EMBL/GenBank/DDBJ databases">
        <title>FDA dAtabase for Regulatory Grade micrObial Sequences (FDA-ARGOS): Supporting development and validation of Infectious Disease Dx tests.</title>
        <authorList>
            <person name="Minogue T."/>
            <person name="Wolcott M."/>
            <person name="Wasieloski L."/>
            <person name="Aguilar W."/>
            <person name="Moore D."/>
            <person name="Tallon L."/>
            <person name="Sadzewicz L."/>
            <person name="Sengamalay N."/>
            <person name="Ott S."/>
            <person name="Godinez A."/>
            <person name="Nagaraj S."/>
            <person name="Vavikolanu K."/>
            <person name="Vyas G."/>
            <person name="Nadendla S."/>
            <person name="George J."/>
            <person name="Sichtig H."/>
        </authorList>
    </citation>
    <scope>NUCLEOTIDE SEQUENCE [LARGE SCALE GENOMIC DNA]</scope>
    <source>
        <strain evidence="2">FDAARGOS_343</strain>
    </source>
</reference>
<dbReference type="AlphaFoldDB" id="A0A553SRC3"/>
<accession>A0A553SRC3</accession>
<dbReference type="InterPro" id="IPR020216">
    <property type="entry name" value="Uncharacterised_YncE"/>
</dbReference>
<dbReference type="EMBL" id="RIBP01000001">
    <property type="protein sequence ID" value="TRZ39547.1"/>
    <property type="molecule type" value="Genomic_DNA"/>
</dbReference>
<evidence type="ECO:0000313" key="1">
    <source>
        <dbReference type="EMBL" id="TRZ39547.1"/>
    </source>
</evidence>
<dbReference type="RefSeq" id="WP_185762986.1">
    <property type="nucleotide sequence ID" value="NZ_RIBP01000001.1"/>
</dbReference>
<evidence type="ECO:0000313" key="2">
    <source>
        <dbReference type="Proteomes" id="UP000319837"/>
    </source>
</evidence>
<comment type="caution">
    <text evidence="1">The sequence shown here is derived from an EMBL/GenBank/DDBJ whole genome shotgun (WGS) entry which is preliminary data.</text>
</comment>
<proteinExistence type="predicted"/>
<sequence length="151" mass="17305">MKRGIIFEIPNAHGKFLGDILKPLDIASFNWKIEGESYIVENGELADTLFPEEVMNGSTLAKRIQDNVYYCICADLKAFLKDQVVHDIETYEQFIESNCLFVLLVVDCTYATIYCKDLDKLECLYEHAKTQGFTSLDYVSDETDERTSLSF</sequence>